<keyword evidence="8" id="KW-1133">Transmembrane helix</keyword>
<keyword evidence="8" id="KW-0472">Membrane</keyword>
<dbReference type="Gene3D" id="2.160.20.10">
    <property type="entry name" value="Single-stranded right-handed beta-helix, Pectin lyase-like"/>
    <property type="match status" value="1"/>
</dbReference>
<evidence type="ECO:0000256" key="2">
    <source>
        <dbReference type="ARBA" id="ARBA00022801"/>
    </source>
</evidence>
<evidence type="ECO:0008006" key="11">
    <source>
        <dbReference type="Google" id="ProtNLM"/>
    </source>
</evidence>
<feature type="transmembrane region" description="Helical" evidence="8">
    <location>
        <begin position="528"/>
        <end position="546"/>
    </location>
</feature>
<keyword evidence="5 6" id="KW-0326">Glycosidase</keyword>
<dbReference type="InterPro" id="IPR000743">
    <property type="entry name" value="Glyco_hydro_28"/>
</dbReference>
<reference evidence="10" key="1">
    <citation type="journal article" date="2023" name="Commun. Biol.">
        <title>Genome analysis of Parmales, the sister group of diatoms, reveals the evolutionary specialization of diatoms from phago-mixotrophs to photoautotrophs.</title>
        <authorList>
            <person name="Ban H."/>
            <person name="Sato S."/>
            <person name="Yoshikawa S."/>
            <person name="Yamada K."/>
            <person name="Nakamura Y."/>
            <person name="Ichinomiya M."/>
            <person name="Sato N."/>
            <person name="Blanc-Mathieu R."/>
            <person name="Endo H."/>
            <person name="Kuwata A."/>
            <person name="Ogata H."/>
        </authorList>
    </citation>
    <scope>NUCLEOTIDE SEQUENCE [LARGE SCALE GENOMIC DNA]</scope>
    <source>
        <strain evidence="10">NIES 3701</strain>
    </source>
</reference>
<evidence type="ECO:0000256" key="8">
    <source>
        <dbReference type="SAM" id="Phobius"/>
    </source>
</evidence>
<dbReference type="GO" id="GO:0004650">
    <property type="term" value="F:polygalacturonase activity"/>
    <property type="evidence" value="ECO:0007669"/>
    <property type="project" value="InterPro"/>
</dbReference>
<dbReference type="InterPro" id="IPR012334">
    <property type="entry name" value="Pectin_lyas_fold"/>
</dbReference>
<evidence type="ECO:0000256" key="3">
    <source>
        <dbReference type="ARBA" id="ARBA00023157"/>
    </source>
</evidence>
<organism evidence="9 10">
    <name type="scientific">Triparma strigata</name>
    <dbReference type="NCBI Taxonomy" id="1606541"/>
    <lineage>
        <taxon>Eukaryota</taxon>
        <taxon>Sar</taxon>
        <taxon>Stramenopiles</taxon>
        <taxon>Ochrophyta</taxon>
        <taxon>Bolidophyceae</taxon>
        <taxon>Parmales</taxon>
        <taxon>Triparmaceae</taxon>
        <taxon>Triparma</taxon>
    </lineage>
</organism>
<dbReference type="GO" id="GO:0005975">
    <property type="term" value="P:carbohydrate metabolic process"/>
    <property type="evidence" value="ECO:0007669"/>
    <property type="project" value="InterPro"/>
</dbReference>
<accession>A0A9W7F077</accession>
<gene>
    <name evidence="9" type="ORF">TrST_g977</name>
</gene>
<keyword evidence="8" id="KW-0812">Transmembrane</keyword>
<evidence type="ECO:0000313" key="9">
    <source>
        <dbReference type="EMBL" id="GMH98268.1"/>
    </source>
</evidence>
<feature type="transmembrane region" description="Helical" evidence="8">
    <location>
        <begin position="449"/>
        <end position="471"/>
    </location>
</feature>
<comment type="similarity">
    <text evidence="1 6">Belongs to the glycosyl hydrolase 28 family.</text>
</comment>
<dbReference type="SUPFAM" id="SSF51126">
    <property type="entry name" value="Pectin lyase-like"/>
    <property type="match status" value="1"/>
</dbReference>
<dbReference type="Pfam" id="PF00295">
    <property type="entry name" value="Glyco_hydro_28"/>
    <property type="match status" value="1"/>
</dbReference>
<keyword evidence="3" id="KW-1015">Disulfide bond</keyword>
<dbReference type="EMBL" id="BRXY01000513">
    <property type="protein sequence ID" value="GMH98268.1"/>
    <property type="molecule type" value="Genomic_DNA"/>
</dbReference>
<dbReference type="GO" id="GO:0046576">
    <property type="term" value="F:rhamnogalacturonan alpha-L-rhamnopyranosyl-(1-&gt;4)-alpha-D-galactopyranosyluronide lyase activity"/>
    <property type="evidence" value="ECO:0007669"/>
    <property type="project" value="UniProtKB-ARBA"/>
</dbReference>
<keyword evidence="2 6" id="KW-0378">Hydrolase</keyword>
<evidence type="ECO:0000256" key="1">
    <source>
        <dbReference type="ARBA" id="ARBA00008834"/>
    </source>
</evidence>
<protein>
    <recommendedName>
        <fullName evidence="11">Polygalacturonase</fullName>
    </recommendedName>
</protein>
<feature type="transmembrane region" description="Helical" evidence="8">
    <location>
        <begin position="409"/>
        <end position="437"/>
    </location>
</feature>
<dbReference type="OrthoDB" id="187139at2759"/>
<evidence type="ECO:0000313" key="10">
    <source>
        <dbReference type="Proteomes" id="UP001165085"/>
    </source>
</evidence>
<comment type="caution">
    <text evidence="9">The sequence shown here is derived from an EMBL/GenBank/DDBJ whole genome shotgun (WGS) entry which is preliminary data.</text>
</comment>
<dbReference type="PANTHER" id="PTHR31736">
    <property type="match status" value="1"/>
</dbReference>
<keyword evidence="10" id="KW-1185">Reference proteome</keyword>
<feature type="region of interest" description="Disordered" evidence="7">
    <location>
        <begin position="557"/>
        <end position="582"/>
    </location>
</feature>
<dbReference type="InterPro" id="IPR011050">
    <property type="entry name" value="Pectin_lyase_fold/virulence"/>
</dbReference>
<evidence type="ECO:0000256" key="4">
    <source>
        <dbReference type="ARBA" id="ARBA00023180"/>
    </source>
</evidence>
<evidence type="ECO:0000256" key="5">
    <source>
        <dbReference type="ARBA" id="ARBA00023295"/>
    </source>
</evidence>
<sequence length="582" mass="64914">MSSFTLGSLGAIANKNDKATQWHNGKLLNFTLDPANFTAGSTLVIDDTYHVMGGIVSKGLHDVTIQLDGTLFFSDLVEEWPRNENGHVLECLQFRNAANLNIISSLGGGSPEKMGVLQGNGQEWWWWPFFGYLKHHEDRPRLLRIDRGTDIYIKHILLLDSPYWTTKLTGIDGLEIDGCGISARRTRLKGHNLVDLSAFNTDGFDISGHNVYVHDCNCYAQDDCFTVKDNYDGRSTNMLFENNNASGMAMVIGSIGGSHIHNITFRNFYVQNTFKGIYTKFRGGTGKMTNITFENIVMDSPEQFPIWIGPAQQADNPDPCYANPCSLCWPDDPAAVCFPIEESKMENITLRNIEINNPKMSLGVIMGSNDNPTKNFIFDNVVVNKCGVKPQASIEEAFPLLPMDIHDDYVLYSFLIVGAGVALALLIFYCIPIYCCVKRQCCKCWQNKRMLKTGACFAFLLAIFSPVIWWMSAIGEDKMDNGTFLECSGVSNAIATGKTTPVPHCFEDKTDVDQSEFDSFEFCEINKHWAPIIIAVASASTIGWCYRKARIEEATMRAVSEGSDDPRGSLMDQESAPHDEKL</sequence>
<proteinExistence type="inferred from homology"/>
<dbReference type="Proteomes" id="UP001165085">
    <property type="component" value="Unassembled WGS sequence"/>
</dbReference>
<evidence type="ECO:0000256" key="6">
    <source>
        <dbReference type="RuleBase" id="RU361169"/>
    </source>
</evidence>
<dbReference type="PANTHER" id="PTHR31736:SF19">
    <property type="entry name" value="PECTIN LYASE SUPERFAMILY PROTEIN-RELATED"/>
    <property type="match status" value="1"/>
</dbReference>
<evidence type="ECO:0000256" key="7">
    <source>
        <dbReference type="SAM" id="MobiDB-lite"/>
    </source>
</evidence>
<keyword evidence="4" id="KW-0325">Glycoprotein</keyword>
<name>A0A9W7F077_9STRA</name>
<dbReference type="AlphaFoldDB" id="A0A9W7F077"/>